<dbReference type="InterPro" id="IPR015510">
    <property type="entry name" value="PGRP"/>
</dbReference>
<reference evidence="10" key="1">
    <citation type="submission" date="2025-08" db="UniProtKB">
        <authorList>
            <consortium name="Ensembl"/>
        </authorList>
    </citation>
    <scope>IDENTIFICATION</scope>
</reference>
<dbReference type="PANTHER" id="PTHR11022:SF12">
    <property type="entry name" value="PEPTIDOGLYCAN RECOGNITION PROTEIN 3"/>
    <property type="match status" value="1"/>
</dbReference>
<evidence type="ECO:0000259" key="9">
    <source>
        <dbReference type="SMART" id="SM00701"/>
    </source>
</evidence>
<evidence type="ECO:0000256" key="3">
    <source>
        <dbReference type="ARBA" id="ARBA00022729"/>
    </source>
</evidence>
<comment type="similarity">
    <text evidence="1">Belongs to the N-acetylmuramoyl-L-alanine amidase 2 family.</text>
</comment>
<dbReference type="InterPro" id="IPR036505">
    <property type="entry name" value="Amidase/PGRP_sf"/>
</dbReference>
<feature type="region of interest" description="Disordered" evidence="7">
    <location>
        <begin position="1"/>
        <end position="26"/>
    </location>
</feature>
<feature type="domain" description="N-acetylmuramoyl-L-alanine amidase" evidence="8">
    <location>
        <begin position="16"/>
        <end position="153"/>
    </location>
</feature>
<evidence type="ECO:0000313" key="10">
    <source>
        <dbReference type="Ensembl" id="ENSAPOP00000009975.1"/>
    </source>
</evidence>
<name>A0A3Q1FTM6_9TELE</name>
<dbReference type="SMART" id="SM00701">
    <property type="entry name" value="PGRP"/>
    <property type="match status" value="1"/>
</dbReference>
<dbReference type="PANTHER" id="PTHR11022">
    <property type="entry name" value="PEPTIDOGLYCAN RECOGNITION PROTEIN"/>
    <property type="match status" value="1"/>
</dbReference>
<evidence type="ECO:0000256" key="7">
    <source>
        <dbReference type="SAM" id="MobiDB-lite"/>
    </source>
</evidence>
<evidence type="ECO:0000313" key="11">
    <source>
        <dbReference type="Proteomes" id="UP000257200"/>
    </source>
</evidence>
<dbReference type="GeneTree" id="ENSGT00940000161006"/>
<dbReference type="GO" id="GO:0008270">
    <property type="term" value="F:zinc ion binding"/>
    <property type="evidence" value="ECO:0007669"/>
    <property type="project" value="InterPro"/>
</dbReference>
<keyword evidence="3" id="KW-0732">Signal</keyword>
<dbReference type="InterPro" id="IPR002502">
    <property type="entry name" value="Amidase_domain"/>
</dbReference>
<dbReference type="Proteomes" id="UP000257200">
    <property type="component" value="Unplaced"/>
</dbReference>
<keyword evidence="5" id="KW-1015">Disulfide bond</keyword>
<evidence type="ECO:0000256" key="5">
    <source>
        <dbReference type="ARBA" id="ARBA00023157"/>
    </source>
</evidence>
<evidence type="ECO:0000256" key="6">
    <source>
        <dbReference type="PIRSR" id="PIRSR037945-1"/>
    </source>
</evidence>
<feature type="disulfide bond" evidence="6">
    <location>
        <begin position="41"/>
        <end position="47"/>
    </location>
</feature>
<evidence type="ECO:0000256" key="4">
    <source>
        <dbReference type="ARBA" id="ARBA00022859"/>
    </source>
</evidence>
<dbReference type="GO" id="GO:0042834">
    <property type="term" value="F:peptidoglycan binding"/>
    <property type="evidence" value="ECO:0007669"/>
    <property type="project" value="InterPro"/>
</dbReference>
<reference evidence="10" key="2">
    <citation type="submission" date="2025-09" db="UniProtKB">
        <authorList>
            <consortium name="Ensembl"/>
        </authorList>
    </citation>
    <scope>IDENTIFICATION</scope>
</reference>
<keyword evidence="11" id="KW-1185">Reference proteome</keyword>
<keyword evidence="4" id="KW-0391">Immunity</keyword>
<dbReference type="Pfam" id="PF01510">
    <property type="entry name" value="Amidase_2"/>
    <property type="match status" value="1"/>
</dbReference>
<keyword evidence="2" id="KW-0399">Innate immunity</keyword>
<evidence type="ECO:0000259" key="8">
    <source>
        <dbReference type="SMART" id="SM00644"/>
    </source>
</evidence>
<dbReference type="SMART" id="SM00644">
    <property type="entry name" value="Ami_2"/>
    <property type="match status" value="1"/>
</dbReference>
<dbReference type="FunFam" id="3.40.80.10:FF:000001">
    <property type="entry name" value="Peptidoglycan recognition protein 1"/>
    <property type="match status" value="1"/>
</dbReference>
<feature type="domain" description="Peptidoglycan recognition protein family" evidence="9">
    <location>
        <begin position="5"/>
        <end position="147"/>
    </location>
</feature>
<dbReference type="AlphaFoldDB" id="A0A3Q1FTM6"/>
<accession>A0A3Q1FTM6</accession>
<dbReference type="GO" id="GO:0008745">
    <property type="term" value="F:N-acetylmuramoyl-L-alanine amidase activity"/>
    <property type="evidence" value="ECO:0007669"/>
    <property type="project" value="InterPro"/>
</dbReference>
<dbReference type="CDD" id="cd06583">
    <property type="entry name" value="PGRP"/>
    <property type="match status" value="1"/>
</dbReference>
<evidence type="ECO:0000256" key="2">
    <source>
        <dbReference type="ARBA" id="ARBA00022588"/>
    </source>
</evidence>
<dbReference type="GO" id="GO:0009253">
    <property type="term" value="P:peptidoglycan catabolic process"/>
    <property type="evidence" value="ECO:0007669"/>
    <property type="project" value="InterPro"/>
</dbReference>
<organism evidence="10 11">
    <name type="scientific">Acanthochromis polyacanthus</name>
    <name type="common">spiny chromis</name>
    <dbReference type="NCBI Taxonomy" id="80966"/>
    <lineage>
        <taxon>Eukaryota</taxon>
        <taxon>Metazoa</taxon>
        <taxon>Chordata</taxon>
        <taxon>Craniata</taxon>
        <taxon>Vertebrata</taxon>
        <taxon>Euteleostomi</taxon>
        <taxon>Actinopterygii</taxon>
        <taxon>Neopterygii</taxon>
        <taxon>Teleostei</taxon>
        <taxon>Neoteleostei</taxon>
        <taxon>Acanthomorphata</taxon>
        <taxon>Ovalentaria</taxon>
        <taxon>Pomacentridae</taxon>
        <taxon>Acanthochromis</taxon>
    </lineage>
</organism>
<proteinExistence type="inferred from homology"/>
<protein>
    <submittedName>
        <fullName evidence="10">Peptidoglycan recognition protein 5</fullName>
    </submittedName>
</protein>
<dbReference type="Ensembl" id="ENSAPOT00000000637.1">
    <property type="protein sequence ID" value="ENSAPOP00000009975.1"/>
    <property type="gene ID" value="ENSAPOG00000012372.1"/>
</dbReference>
<dbReference type="SUPFAM" id="SSF55846">
    <property type="entry name" value="N-acetylmuramoyl-L-alanine amidase-like"/>
    <property type="match status" value="1"/>
</dbReference>
<evidence type="ECO:0000256" key="1">
    <source>
        <dbReference type="ARBA" id="ARBA00007553"/>
    </source>
</evidence>
<dbReference type="GO" id="GO:0045087">
    <property type="term" value="P:innate immune response"/>
    <property type="evidence" value="ECO:0007669"/>
    <property type="project" value="UniProtKB-KW"/>
</dbReference>
<dbReference type="Gene3D" id="3.40.80.10">
    <property type="entry name" value="Peptidoglycan recognition protein-like"/>
    <property type="match status" value="1"/>
</dbReference>
<dbReference type="InterPro" id="IPR017331">
    <property type="entry name" value="Peptidoglycan_recognition"/>
</dbReference>
<dbReference type="InterPro" id="IPR006619">
    <property type="entry name" value="PGRP_domain_met/bac"/>
</dbReference>
<sequence length="166" mass="17789">MTRQLKVVSRQQWGAAEPKDKENLTSPAGKIVIHHTALPSCTGLDECKARVASIQREHMSKKGFDDIGYNFLVGGDGTVYEGRGWGVVGAHARGHNHDSLGIAFMGNFNNEAPSKEAIKSVKELLQAGVSEAFIAPGFGLFGHRDLGSTECPGEKLYAAIPQLKGT</sequence>
<dbReference type="PIRSF" id="PIRSF037945">
    <property type="entry name" value="PGRPs"/>
    <property type="match status" value="1"/>
</dbReference>